<dbReference type="InterPro" id="IPR001227">
    <property type="entry name" value="Ac_transferase_dom_sf"/>
</dbReference>
<dbReference type="GO" id="GO:0016491">
    <property type="term" value="F:oxidoreductase activity"/>
    <property type="evidence" value="ECO:0007669"/>
    <property type="project" value="InterPro"/>
</dbReference>
<feature type="region of interest" description="C-terminal hotdog fold" evidence="7">
    <location>
        <begin position="1055"/>
        <end position="1204"/>
    </location>
</feature>
<feature type="active site" description="Proton acceptor; for dehydratase activity" evidence="7">
    <location>
        <position position="945"/>
    </location>
</feature>
<dbReference type="FunFam" id="3.40.50.720:FF:000209">
    <property type="entry name" value="Polyketide synthase Pks12"/>
    <property type="match status" value="1"/>
</dbReference>
<dbReference type="InterPro" id="IPR013968">
    <property type="entry name" value="PKS_KR"/>
</dbReference>
<dbReference type="InterPro" id="IPR049900">
    <property type="entry name" value="PKS_mFAS_DH"/>
</dbReference>
<reference evidence="11" key="1">
    <citation type="submission" date="2022-12" db="EMBL/GenBank/DDBJ databases">
        <authorList>
            <person name="Petersen C."/>
        </authorList>
    </citation>
    <scope>NUCLEOTIDE SEQUENCE</scope>
    <source>
        <strain evidence="11">IBT 15544</strain>
    </source>
</reference>
<dbReference type="GO" id="GO:0030639">
    <property type="term" value="P:polyketide biosynthetic process"/>
    <property type="evidence" value="ECO:0007669"/>
    <property type="project" value="UniProtKB-ARBA"/>
</dbReference>
<dbReference type="GO" id="GO:0006633">
    <property type="term" value="P:fatty acid biosynthetic process"/>
    <property type="evidence" value="ECO:0007669"/>
    <property type="project" value="TreeGrafter"/>
</dbReference>
<dbReference type="GO" id="GO:0031177">
    <property type="term" value="F:phosphopantetheine binding"/>
    <property type="evidence" value="ECO:0007669"/>
    <property type="project" value="InterPro"/>
</dbReference>
<keyword evidence="2" id="KW-0597">Phosphoprotein</keyword>
<dbReference type="SMART" id="SM00827">
    <property type="entry name" value="PKS_AT"/>
    <property type="match status" value="1"/>
</dbReference>
<dbReference type="PROSITE" id="PS52019">
    <property type="entry name" value="PKS_MFAS_DH"/>
    <property type="match status" value="1"/>
</dbReference>
<dbReference type="RefSeq" id="XP_058307593.1">
    <property type="nucleotide sequence ID" value="XM_058453402.1"/>
</dbReference>
<dbReference type="Pfam" id="PF21089">
    <property type="entry name" value="PKS_DH_N"/>
    <property type="match status" value="1"/>
</dbReference>
<dbReference type="SUPFAM" id="SSF51735">
    <property type="entry name" value="NAD(P)-binding Rossmann-fold domains"/>
    <property type="match status" value="2"/>
</dbReference>
<dbReference type="SMART" id="SM00825">
    <property type="entry name" value="PKS_KS"/>
    <property type="match status" value="1"/>
</dbReference>
<dbReference type="InterPro" id="IPR016035">
    <property type="entry name" value="Acyl_Trfase/lysoPLipase"/>
</dbReference>
<sequence length="2489" mass="271243">MPSREDGLAGPPNGQRVQTNGTATTSGGIPPIAICGMSLRLPGGLGSPQHLWDFLMAKGDARSRVPESRYNISAYHSLSKRPGTIVAEYGYFLDESVKLGALDASRFSLSRAELEAADPQQRQMLEVVRECFDDAGELNFKAQPIGCYMGCYGEDWLELQNKDPQQNGVNRVDGYSDFMLSNRISYEMDLRGPSMTIRTACSSALVGLNEACLAIQRGDCKAAVIGGSNLIFAPGVTAFMTEKGVLSPDGSCKTFSSDANGYARGEAITAVFVKPLDAALRDGNPIRAVIRSVMSNSDGRTPGISHPSTESQEALIRKAYEAAGIADFSKTAFIECHGTGTPTGDPVETNAVARVFGDSGVFIGSVKPNLGHSEGASGLTSLIKGVLALENRTIPPNIKFSAPNPKIPFAEGKLTVPVEPTPWPESRWERVSINSFGAGGSNAHVILDSARSFQIPDPTPDALLAGPQLLLLSASSTASLQKMANNFQDWVPQHQDQLRDLAYTLANRREHLPHRAFLVAGRDQDGTPSPGRKVPNPSPSLAMVFTGQGAQWARMGREFLLRPDFGFQNTIRTLDNYLKAAPDAPEWTLEEELLKPAMTSRVQAAELSQPLCTAVQIALVDLFAAVGVTPTAVVGHSSGEIGAAYAAGALTGREAIIAAWLRGQAAQRQKRPGAMAVIGLGWDEVSSFIAPPKVVVACENSPKSVTISGDASEVQTTVERIRNEHPTVTARLLKVDKAYHSYHMREIGNDYYSLISRDLVGKPPVKPFFSSVTGKQAQNFSLDATYWQRNLESTVLFRAAVSDLLEHVENVAFLEVGPHPALAGPVRQIQSTGDLSNRAPYIAAMSRGENCVETFLTAIGKLFELNVPVNLNALYPTGSCLPGLPQYPWDHSVDYWRESRISREWRCRKYPSHPLLGERQLESTSLEPSWRNILRVDDAGWLRDHKIEDNIIFPCAGYIAIVGEAVKQVSESQGSYTLRRVVLSSALVLSDATPTEVVTTFRPHRLTDSLGSQWWNFTIASYNGNMWTKHCTGQVSGTVAEKSQTQNAALKTSLPRKLKAKKYYDILGRAGLLFGPLFQQLTDIQTGTIQSFARAKVSGDKAGDEQYYHLHPTVIDACIQSASLAGLRGSVQAKDYRRVPTKIERVIICQCLASVDDMQVMASAAFVKGNGDVVGQVQQCIADGKIVMHMEGLKLSPLEEAAEVGGINGLQTTARVTWGPHIDFLNAATLIKPSFPRHVYTPSLDVLARLCMVYANRRIKEAHTSLSHMSMYRDWINLQVEAMSLDEKLSSFTAVDDVFIMDGIQSLVQNLSETPVIDCALALQKVATDISALFSGEIEALDILIADDTLYKLYVVIDACDRSQFMRHLAHSKPNLRILEIGAGTGATTASVLKLLTSSGSSTSGGPPLYSKYTFTDISSGFFVAAKKRFKDEQNIEYRVLDISADPAEQGFDGEKYDLILATNVIHATKYIGETLKNVRKLLNPTGRLLLHELNSPSKWPNFILGTLPGWWLGGPDGRPDEPYVSPACWELELKRAGFASLDAVVLDGEEPYHLNAIMVAKPEVDNVLTYQKKTVSLLCEATDDSHADCLSHQLKGRGYGVQVFRLGDELPKSQDIISLLDCSRPFFEGIDEPRFQAFQHLLDNLGQSSLLWVTHLSQVQCPDPSFAQVIGAARSIRTEMLLEFATCEVDDILSSLDKIVDVFAKFQAREEDESLKPDYEYAIVDGTVCVGRIYPFSLKEELFSVTSPEDRLFLDMEKPGHLTSLKWSSRKGRQLIGDEVDVDIYAVGLNFKDVLGGLAVVPFSEEGLGFEASGIVRHVGPEVKRLTPGDRVMLLGDGSFSTHNITSERLCAKIPSLLTFEDAATLPAVFATAIYSMFDIGGLQEGQSILIHSACGGVGLAAIQLARMVGAKIYATVGSDEKVRYLRETFGLPINRIFNSRDASFEEGVMRETQNQGVDLALNSLSGELLHATWRCIAEFGKMVDIGKRDMLGAGQLDMDVFLGGRTYSCVYLDQLMAKRPSTCKRLLLSILEYFQAGHITPIRPIATFDASLVEGAFRQMQQGTHIGKLVISVRNVEGSAKIDTASVKMAMRVELDSTASYLLVGGLGGLGRAVSRRLVEHNARRLVYLSRNVGLGPDDKDFVRELESLGCEVQLIKGSVTSEADVTRAIKQAPNLKGIVQCSMVLRDQAFSKMSLDEWKAAVEPKVQGTWHLHNATEAAGVALDFFVLFSSMFGVTGQAGQANYAGANTFLDAFVQYRTSLGLAVSALDIGAVQDIGYVSQDEPLLKRMKLASAHVITESELLDAVIATISFSSMDNAKADGIWGTTGFVDKKTLILGLGTVIPLSSPECRAFWRKDRRMAVYHNSVIKPTVNEARSDQGSLQSFLAKAKTDPNILGTDDTAAFLAREIGNKLFSFLLKTGEDLNTSLPLSQLGMDSLVGVEMRTWWKQAFSFDITVLEMMGIGNLDGLGKHAAMGLLKLLGDDSS</sequence>
<evidence type="ECO:0000256" key="2">
    <source>
        <dbReference type="ARBA" id="ARBA00022553"/>
    </source>
</evidence>
<dbReference type="InterPro" id="IPR014031">
    <property type="entry name" value="Ketoacyl_synth_C"/>
</dbReference>
<dbReference type="Pfam" id="PF08242">
    <property type="entry name" value="Methyltransf_12"/>
    <property type="match status" value="1"/>
</dbReference>
<dbReference type="InterPro" id="IPR020841">
    <property type="entry name" value="PKS_Beta-ketoAc_synthase_dom"/>
</dbReference>
<dbReference type="InterPro" id="IPR042104">
    <property type="entry name" value="PKS_dehydratase_sf"/>
</dbReference>
<evidence type="ECO:0000313" key="11">
    <source>
        <dbReference type="EMBL" id="KAJ5201677.1"/>
    </source>
</evidence>
<dbReference type="InterPro" id="IPR050091">
    <property type="entry name" value="PKS_NRPS_Biosynth_Enz"/>
</dbReference>
<dbReference type="InterPro" id="IPR020806">
    <property type="entry name" value="PKS_PP-bd"/>
</dbReference>
<dbReference type="InterPro" id="IPR016036">
    <property type="entry name" value="Malonyl_transacylase_ACP-bd"/>
</dbReference>
<reference evidence="11" key="2">
    <citation type="journal article" date="2023" name="IMA Fungus">
        <title>Comparative genomic study of the Penicillium genus elucidates a diverse pangenome and 15 lateral gene transfer events.</title>
        <authorList>
            <person name="Petersen C."/>
            <person name="Sorensen T."/>
            <person name="Nielsen M.R."/>
            <person name="Sondergaard T.E."/>
            <person name="Sorensen J.L."/>
            <person name="Fitzpatrick D.A."/>
            <person name="Frisvad J.C."/>
            <person name="Nielsen K.L."/>
        </authorList>
    </citation>
    <scope>NUCLEOTIDE SEQUENCE</scope>
    <source>
        <strain evidence="11">IBT 15544</strain>
    </source>
</reference>
<keyword evidence="3" id="KW-0808">Transferase</keyword>
<dbReference type="SUPFAM" id="SSF50129">
    <property type="entry name" value="GroES-like"/>
    <property type="match status" value="1"/>
</dbReference>
<dbReference type="InterPro" id="IPR029063">
    <property type="entry name" value="SAM-dependent_MTases_sf"/>
</dbReference>
<evidence type="ECO:0000256" key="1">
    <source>
        <dbReference type="ARBA" id="ARBA00022450"/>
    </source>
</evidence>
<organism evidence="11 12">
    <name type="scientific">Penicillium cinerascens</name>
    <dbReference type="NCBI Taxonomy" id="70096"/>
    <lineage>
        <taxon>Eukaryota</taxon>
        <taxon>Fungi</taxon>
        <taxon>Dikarya</taxon>
        <taxon>Ascomycota</taxon>
        <taxon>Pezizomycotina</taxon>
        <taxon>Eurotiomycetes</taxon>
        <taxon>Eurotiomycetidae</taxon>
        <taxon>Eurotiales</taxon>
        <taxon>Aspergillaceae</taxon>
        <taxon>Penicillium</taxon>
    </lineage>
</organism>
<feature type="region of interest" description="Disordered" evidence="8">
    <location>
        <begin position="1"/>
        <end position="25"/>
    </location>
</feature>
<dbReference type="InterPro" id="IPR011032">
    <property type="entry name" value="GroES-like_sf"/>
</dbReference>
<dbReference type="InterPro" id="IPR036736">
    <property type="entry name" value="ACP-like_sf"/>
</dbReference>
<dbReference type="GO" id="GO:1901336">
    <property type="term" value="P:lactone biosynthetic process"/>
    <property type="evidence" value="ECO:0007669"/>
    <property type="project" value="UniProtKB-ARBA"/>
</dbReference>
<dbReference type="Gene3D" id="3.10.129.110">
    <property type="entry name" value="Polyketide synthase dehydratase"/>
    <property type="match status" value="1"/>
</dbReference>
<dbReference type="SMART" id="SM00826">
    <property type="entry name" value="PKS_DH"/>
    <property type="match status" value="1"/>
</dbReference>
<dbReference type="GO" id="GO:0004312">
    <property type="term" value="F:fatty acid synthase activity"/>
    <property type="evidence" value="ECO:0007669"/>
    <property type="project" value="TreeGrafter"/>
</dbReference>
<dbReference type="Pfam" id="PF16197">
    <property type="entry name" value="KAsynt_C_assoc"/>
    <property type="match status" value="1"/>
</dbReference>
<keyword evidence="6" id="KW-0012">Acyltransferase</keyword>
<name>A0A9W9SX85_9EURO</name>
<dbReference type="Gene3D" id="3.40.47.10">
    <property type="match status" value="1"/>
</dbReference>
<dbReference type="SMART" id="SM00823">
    <property type="entry name" value="PKS_PP"/>
    <property type="match status" value="1"/>
</dbReference>
<dbReference type="Gene3D" id="3.40.50.720">
    <property type="entry name" value="NAD(P)-binding Rossmann-like Domain"/>
    <property type="match status" value="2"/>
</dbReference>
<dbReference type="SMART" id="SM00829">
    <property type="entry name" value="PKS_ER"/>
    <property type="match status" value="1"/>
</dbReference>
<evidence type="ECO:0000256" key="3">
    <source>
        <dbReference type="ARBA" id="ARBA00022679"/>
    </source>
</evidence>
<feature type="domain" description="Ketosynthase family 3 (KS3)" evidence="9">
    <location>
        <begin position="29"/>
        <end position="449"/>
    </location>
</feature>
<dbReference type="Gene3D" id="3.40.50.150">
    <property type="entry name" value="Vaccinia Virus protein VP39"/>
    <property type="match status" value="1"/>
</dbReference>
<evidence type="ECO:0000259" key="9">
    <source>
        <dbReference type="PROSITE" id="PS52004"/>
    </source>
</evidence>
<dbReference type="CDD" id="cd02440">
    <property type="entry name" value="AdoMet_MTases"/>
    <property type="match status" value="1"/>
</dbReference>
<dbReference type="SUPFAM" id="SSF47336">
    <property type="entry name" value="ACP-like"/>
    <property type="match status" value="1"/>
</dbReference>
<dbReference type="InterPro" id="IPR020843">
    <property type="entry name" value="ER"/>
</dbReference>
<dbReference type="Gene3D" id="3.90.180.10">
    <property type="entry name" value="Medium-chain alcohol dehydrogenases, catalytic domain"/>
    <property type="match status" value="1"/>
</dbReference>
<dbReference type="Gene3D" id="3.40.366.10">
    <property type="entry name" value="Malonyl-Coenzyme A Acyl Carrier Protein, domain 2"/>
    <property type="match status" value="1"/>
</dbReference>
<dbReference type="SUPFAM" id="SSF53901">
    <property type="entry name" value="Thiolase-like"/>
    <property type="match status" value="1"/>
</dbReference>
<evidence type="ECO:0000259" key="10">
    <source>
        <dbReference type="PROSITE" id="PS52019"/>
    </source>
</evidence>
<feature type="domain" description="PKS/mFAS DH" evidence="10">
    <location>
        <begin position="913"/>
        <end position="1204"/>
    </location>
</feature>
<dbReference type="PROSITE" id="PS52004">
    <property type="entry name" value="KS3_2"/>
    <property type="match status" value="1"/>
</dbReference>
<feature type="region of interest" description="N-terminal hotdog fold" evidence="7">
    <location>
        <begin position="913"/>
        <end position="1042"/>
    </location>
</feature>
<dbReference type="Pfam" id="PF08240">
    <property type="entry name" value="ADH_N"/>
    <property type="match status" value="1"/>
</dbReference>
<accession>A0A9W9SX85</accession>
<keyword evidence="12" id="KW-1185">Reference proteome</keyword>
<evidence type="ECO:0000256" key="7">
    <source>
        <dbReference type="PROSITE-ProRule" id="PRU01363"/>
    </source>
</evidence>
<dbReference type="InterPro" id="IPR049551">
    <property type="entry name" value="PKS_DH_C"/>
</dbReference>
<protein>
    <submittedName>
        <fullName evidence="11">Polyketide synthase</fullName>
    </submittedName>
</protein>
<dbReference type="InterPro" id="IPR020807">
    <property type="entry name" value="PKS_DH"/>
</dbReference>
<feature type="active site" description="Proton donor; for dehydratase activity" evidence="7">
    <location>
        <position position="1116"/>
    </location>
</feature>
<dbReference type="Pfam" id="PF08659">
    <property type="entry name" value="KR"/>
    <property type="match status" value="1"/>
</dbReference>
<dbReference type="EMBL" id="JAPQKR010000013">
    <property type="protein sequence ID" value="KAJ5201677.1"/>
    <property type="molecule type" value="Genomic_DNA"/>
</dbReference>
<dbReference type="InterPro" id="IPR013149">
    <property type="entry name" value="ADH-like_C"/>
</dbReference>
<dbReference type="Pfam" id="PF00109">
    <property type="entry name" value="ketoacyl-synt"/>
    <property type="match status" value="1"/>
</dbReference>
<dbReference type="InterPro" id="IPR016039">
    <property type="entry name" value="Thiolase-like"/>
</dbReference>
<dbReference type="InterPro" id="IPR049552">
    <property type="entry name" value="PKS_DH_N"/>
</dbReference>
<evidence type="ECO:0000313" key="12">
    <source>
        <dbReference type="Proteomes" id="UP001150904"/>
    </source>
</evidence>
<evidence type="ECO:0000256" key="5">
    <source>
        <dbReference type="ARBA" id="ARBA00023268"/>
    </source>
</evidence>
<dbReference type="CDD" id="cd05195">
    <property type="entry name" value="enoyl_red"/>
    <property type="match status" value="1"/>
</dbReference>
<dbReference type="SMART" id="SM00822">
    <property type="entry name" value="PKS_KR"/>
    <property type="match status" value="1"/>
</dbReference>
<keyword evidence="1" id="KW-0596">Phosphopantetheine</keyword>
<dbReference type="Pfam" id="PF02801">
    <property type="entry name" value="Ketoacyl-synt_C"/>
    <property type="match status" value="1"/>
</dbReference>
<dbReference type="InterPro" id="IPR014043">
    <property type="entry name" value="Acyl_transferase_dom"/>
</dbReference>
<keyword evidence="5" id="KW-0511">Multifunctional enzyme</keyword>
<dbReference type="InterPro" id="IPR032821">
    <property type="entry name" value="PKS_assoc"/>
</dbReference>
<proteinExistence type="predicted"/>
<keyword evidence="4" id="KW-0521">NADP</keyword>
<dbReference type="Pfam" id="PF14765">
    <property type="entry name" value="PS-DH"/>
    <property type="match status" value="1"/>
</dbReference>
<dbReference type="CDD" id="cd00833">
    <property type="entry name" value="PKS"/>
    <property type="match status" value="1"/>
</dbReference>
<dbReference type="InterPro" id="IPR013217">
    <property type="entry name" value="Methyltransf_12"/>
</dbReference>
<evidence type="ECO:0000256" key="8">
    <source>
        <dbReference type="SAM" id="MobiDB-lite"/>
    </source>
</evidence>
<dbReference type="SUPFAM" id="SSF53335">
    <property type="entry name" value="S-adenosyl-L-methionine-dependent methyltransferases"/>
    <property type="match status" value="1"/>
</dbReference>
<dbReference type="InterPro" id="IPR057326">
    <property type="entry name" value="KR_dom"/>
</dbReference>
<evidence type="ECO:0000256" key="4">
    <source>
        <dbReference type="ARBA" id="ARBA00022857"/>
    </source>
</evidence>
<evidence type="ECO:0000256" key="6">
    <source>
        <dbReference type="ARBA" id="ARBA00023315"/>
    </source>
</evidence>
<dbReference type="InterPro" id="IPR013154">
    <property type="entry name" value="ADH-like_N"/>
</dbReference>
<dbReference type="InterPro" id="IPR036291">
    <property type="entry name" value="NAD(P)-bd_dom_sf"/>
</dbReference>
<dbReference type="InterPro" id="IPR014030">
    <property type="entry name" value="Ketoacyl_synth_N"/>
</dbReference>
<dbReference type="PANTHER" id="PTHR43775:SF28">
    <property type="entry name" value="SYNTHASE, PUTATIVE-RELATED"/>
    <property type="match status" value="1"/>
</dbReference>
<gene>
    <name evidence="11" type="ORF">N7498_006340</name>
</gene>
<dbReference type="GeneID" id="83180703"/>
<dbReference type="SUPFAM" id="SSF55048">
    <property type="entry name" value="Probable ACP-binding domain of malonyl-CoA ACP transacylase"/>
    <property type="match status" value="1"/>
</dbReference>
<dbReference type="Proteomes" id="UP001150904">
    <property type="component" value="Unassembled WGS sequence"/>
</dbReference>
<feature type="compositionally biased region" description="Polar residues" evidence="8">
    <location>
        <begin position="15"/>
        <end position="25"/>
    </location>
</feature>
<comment type="caution">
    <text evidence="11">The sequence shown here is derived from an EMBL/GenBank/DDBJ whole genome shotgun (WGS) entry which is preliminary data.</text>
</comment>
<dbReference type="PANTHER" id="PTHR43775">
    <property type="entry name" value="FATTY ACID SYNTHASE"/>
    <property type="match status" value="1"/>
</dbReference>
<dbReference type="Pfam" id="PF00698">
    <property type="entry name" value="Acyl_transf_1"/>
    <property type="match status" value="1"/>
</dbReference>
<dbReference type="Pfam" id="PF00107">
    <property type="entry name" value="ADH_zinc_N"/>
    <property type="match status" value="1"/>
</dbReference>
<dbReference type="SUPFAM" id="SSF52151">
    <property type="entry name" value="FabD/lysophospholipase-like"/>
    <property type="match status" value="1"/>
</dbReference>
<dbReference type="Gene3D" id="3.30.70.3290">
    <property type="match status" value="1"/>
</dbReference>
<dbReference type="OrthoDB" id="329835at2759"/>